<dbReference type="InterPro" id="IPR013216">
    <property type="entry name" value="Methyltransf_11"/>
</dbReference>
<dbReference type="AlphaFoldDB" id="A0A1H9PKX4"/>
<keyword evidence="2" id="KW-0489">Methyltransferase</keyword>
<dbReference type="GO" id="GO:0032259">
    <property type="term" value="P:methylation"/>
    <property type="evidence" value="ECO:0007669"/>
    <property type="project" value="UniProtKB-KW"/>
</dbReference>
<evidence type="ECO:0000313" key="2">
    <source>
        <dbReference type="EMBL" id="SER48740.1"/>
    </source>
</evidence>
<dbReference type="PANTHER" id="PTHR45036:SF1">
    <property type="entry name" value="METHYLTRANSFERASE LIKE 7A"/>
    <property type="match status" value="1"/>
</dbReference>
<dbReference type="RefSeq" id="WP_074998884.1">
    <property type="nucleotide sequence ID" value="NZ_FOGO01000002.1"/>
</dbReference>
<dbReference type="InterPro" id="IPR052356">
    <property type="entry name" value="Thiol_S-MT"/>
</dbReference>
<proteinExistence type="predicted"/>
<dbReference type="PANTHER" id="PTHR45036">
    <property type="entry name" value="METHYLTRANSFERASE LIKE 7B"/>
    <property type="match status" value="1"/>
</dbReference>
<dbReference type="STRING" id="943816.AN217_01300"/>
<reference evidence="3" key="1">
    <citation type="submission" date="2016-10" db="EMBL/GenBank/DDBJ databases">
        <authorList>
            <person name="Varghese N."/>
            <person name="Submissions S."/>
        </authorList>
    </citation>
    <scope>NUCLEOTIDE SEQUENCE [LARGE SCALE GENOMIC DNA]</scope>
    <source>
        <strain evidence="3">CGMCC 4.6825</strain>
    </source>
</reference>
<keyword evidence="2" id="KW-0808">Transferase</keyword>
<dbReference type="Proteomes" id="UP000182841">
    <property type="component" value="Unassembled WGS sequence"/>
</dbReference>
<protein>
    <submittedName>
        <fullName evidence="2">Methyltransferase domain-containing protein</fullName>
    </submittedName>
</protein>
<feature type="domain" description="Methyltransferase type 11" evidence="1">
    <location>
        <begin position="52"/>
        <end position="146"/>
    </location>
</feature>
<evidence type="ECO:0000313" key="3">
    <source>
        <dbReference type="Proteomes" id="UP000182841"/>
    </source>
</evidence>
<dbReference type="CDD" id="cd02440">
    <property type="entry name" value="AdoMet_MTases"/>
    <property type="match status" value="1"/>
</dbReference>
<dbReference type="EMBL" id="FOGO01000002">
    <property type="protein sequence ID" value="SER48740.1"/>
    <property type="molecule type" value="Genomic_DNA"/>
</dbReference>
<dbReference type="SUPFAM" id="SSF53335">
    <property type="entry name" value="S-adenosyl-L-methionine-dependent methyltransferases"/>
    <property type="match status" value="1"/>
</dbReference>
<keyword evidence="3" id="KW-1185">Reference proteome</keyword>
<gene>
    <name evidence="2" type="ORF">SAMN05421870_10288</name>
</gene>
<accession>A0A1H9PKX4</accession>
<dbReference type="GO" id="GO:0008757">
    <property type="term" value="F:S-adenosylmethionine-dependent methyltransferase activity"/>
    <property type="evidence" value="ECO:0007669"/>
    <property type="project" value="InterPro"/>
</dbReference>
<name>A0A1H9PKX4_9ACTN</name>
<sequence>MHPDTPPTPPSRQDLQHPRFARQYLKIAVAADRRGGAAHRRRLLEGLSGRVLEVGAGQGRNFPHCPEAVTALVALEPEDSLRAAARQSAGAAPVPVTVVAGQAGGLPVGTGTVDAVVFSLVLCSITDPGAALAEAARVLRPGGQLRFYEHVRSRNRLGALLQSAVAPLWRRVGGGCHPDRDTEALVRSAGFTVQRLDRFGFSPTPVTPPLPHVIGTATAP</sequence>
<dbReference type="InterPro" id="IPR029063">
    <property type="entry name" value="SAM-dependent_MTases_sf"/>
</dbReference>
<organism evidence="2 3">
    <name type="scientific">Streptomyces qinglanensis</name>
    <dbReference type="NCBI Taxonomy" id="943816"/>
    <lineage>
        <taxon>Bacteria</taxon>
        <taxon>Bacillati</taxon>
        <taxon>Actinomycetota</taxon>
        <taxon>Actinomycetes</taxon>
        <taxon>Kitasatosporales</taxon>
        <taxon>Streptomycetaceae</taxon>
        <taxon>Streptomyces</taxon>
    </lineage>
</organism>
<dbReference type="Gene3D" id="3.40.50.150">
    <property type="entry name" value="Vaccinia Virus protein VP39"/>
    <property type="match status" value="1"/>
</dbReference>
<dbReference type="OrthoDB" id="65624at2"/>
<evidence type="ECO:0000259" key="1">
    <source>
        <dbReference type="Pfam" id="PF08241"/>
    </source>
</evidence>
<dbReference type="Pfam" id="PF08241">
    <property type="entry name" value="Methyltransf_11"/>
    <property type="match status" value="1"/>
</dbReference>